<proteinExistence type="predicted"/>
<dbReference type="Proteomes" id="UP000482960">
    <property type="component" value="Unassembled WGS sequence"/>
</dbReference>
<evidence type="ECO:0000313" key="1">
    <source>
        <dbReference type="EMBL" id="GFJ96366.1"/>
    </source>
</evidence>
<reference evidence="1 2" key="1">
    <citation type="submission" date="2020-03" db="EMBL/GenBank/DDBJ databases">
        <title>Whole genome shotgun sequence of Phytohabitans rumicis NBRC 108638.</title>
        <authorList>
            <person name="Komaki H."/>
            <person name="Tamura T."/>
        </authorList>
    </citation>
    <scope>NUCLEOTIDE SEQUENCE [LARGE SCALE GENOMIC DNA]</scope>
    <source>
        <strain evidence="1 2">NBRC 108638</strain>
    </source>
</reference>
<reference evidence="1 2" key="2">
    <citation type="submission" date="2020-03" db="EMBL/GenBank/DDBJ databases">
        <authorList>
            <person name="Ichikawa N."/>
            <person name="Kimura A."/>
            <person name="Kitahashi Y."/>
            <person name="Uohara A."/>
        </authorList>
    </citation>
    <scope>NUCLEOTIDE SEQUENCE [LARGE SCALE GENOMIC DNA]</scope>
    <source>
        <strain evidence="1 2">NBRC 108638</strain>
    </source>
</reference>
<evidence type="ECO:0000313" key="2">
    <source>
        <dbReference type="Proteomes" id="UP000482960"/>
    </source>
</evidence>
<accession>A0A6V8LQ33</accession>
<gene>
    <name evidence="1" type="ORF">Prum_100080</name>
</gene>
<name>A0A6V8LQ33_9ACTN</name>
<dbReference type="AlphaFoldDB" id="A0A6V8LQ33"/>
<organism evidence="1 2">
    <name type="scientific">Phytohabitans rumicis</name>
    <dbReference type="NCBI Taxonomy" id="1076125"/>
    <lineage>
        <taxon>Bacteria</taxon>
        <taxon>Bacillati</taxon>
        <taxon>Actinomycetota</taxon>
        <taxon>Actinomycetes</taxon>
        <taxon>Micromonosporales</taxon>
        <taxon>Micromonosporaceae</taxon>
    </lineage>
</organism>
<keyword evidence="2" id="KW-1185">Reference proteome</keyword>
<sequence length="135" mass="15260">MGLAERRAAEQFKTEEFPGWQRQIDEAAGFEVPVEVEWAELAVDDYASRYTEFFPKVYFQPLVRALAAITIDDMGKDALKDSLTKIVIRNTDAYASDTGFSFTGGVLTIDHRPATNLDHDDDRAKWLQELLESAL</sequence>
<protein>
    <submittedName>
        <fullName evidence="1">Uncharacterized protein</fullName>
    </submittedName>
</protein>
<dbReference type="RefSeq" id="WP_173086004.1">
    <property type="nucleotide sequence ID" value="NZ_BAABJB010000037.1"/>
</dbReference>
<dbReference type="EMBL" id="BLPG01000002">
    <property type="protein sequence ID" value="GFJ96366.1"/>
    <property type="molecule type" value="Genomic_DNA"/>
</dbReference>
<comment type="caution">
    <text evidence="1">The sequence shown here is derived from an EMBL/GenBank/DDBJ whole genome shotgun (WGS) entry which is preliminary data.</text>
</comment>